<proteinExistence type="predicted"/>
<organism evidence="1 2">
    <name type="scientific">Bacteroides caecimuris</name>
    <dbReference type="NCBI Taxonomy" id="1796613"/>
    <lineage>
        <taxon>Bacteria</taxon>
        <taxon>Pseudomonadati</taxon>
        <taxon>Bacteroidota</taxon>
        <taxon>Bacteroidia</taxon>
        <taxon>Bacteroidales</taxon>
        <taxon>Bacteroidaceae</taxon>
        <taxon>Bacteroides</taxon>
    </lineage>
</organism>
<evidence type="ECO:0000313" key="1">
    <source>
        <dbReference type="EMBL" id="ANU59061.1"/>
    </source>
</evidence>
<dbReference type="Proteomes" id="UP000092631">
    <property type="component" value="Chromosome"/>
</dbReference>
<name>A0A1C7H5D6_9BACE</name>
<sequence length="85" mass="9916">MAIKFIIGMKTLTVGELIQKLKKMPKAANVWMLTDRKESNWDEDNATFRRVHGITYVEKEIVYPNDGFTDKTEINVLLEIEEDEI</sequence>
<gene>
    <name evidence="1" type="ORF">A4V03_17135</name>
</gene>
<dbReference type="EMBL" id="CP015401">
    <property type="protein sequence ID" value="ANU59061.1"/>
    <property type="molecule type" value="Genomic_DNA"/>
</dbReference>
<reference evidence="2" key="1">
    <citation type="submission" date="2016-04" db="EMBL/GenBank/DDBJ databases">
        <title>Complete Genome Sequences of Twelve Strains of a Stable Defined Moderately Diverse Mouse Microbiota 2 (sDMDMm2).</title>
        <authorList>
            <person name="Uchimura Y."/>
            <person name="Wyss M."/>
            <person name="Brugiroux S."/>
            <person name="Limenitakis J.P."/>
            <person name="Stecher B."/>
            <person name="McCoy K.D."/>
            <person name="Macpherson A.J."/>
        </authorList>
    </citation>
    <scope>NUCLEOTIDE SEQUENCE [LARGE SCALE GENOMIC DNA]</scope>
    <source>
        <strain evidence="2">I48</strain>
    </source>
</reference>
<accession>A0A1C7H5D6</accession>
<evidence type="ECO:0000313" key="2">
    <source>
        <dbReference type="Proteomes" id="UP000092631"/>
    </source>
</evidence>
<dbReference type="AlphaFoldDB" id="A0A1C7H5D6"/>
<dbReference type="KEGG" id="bcae:A4V03_17135"/>
<keyword evidence="2" id="KW-1185">Reference proteome</keyword>
<protein>
    <submittedName>
        <fullName evidence="1">Uncharacterized protein</fullName>
    </submittedName>
</protein>